<dbReference type="RefSeq" id="XP_018497278.1">
    <property type="nucleotide sequence ID" value="XM_018641762.1"/>
</dbReference>
<dbReference type="Proteomes" id="UP000694867">
    <property type="component" value="Unplaced"/>
</dbReference>
<name>A0AAJ7PAW0_9ACAR</name>
<keyword evidence="2" id="KW-1185">Reference proteome</keyword>
<dbReference type="Gene3D" id="3.20.20.450">
    <property type="entry name" value="EAL domain"/>
    <property type="match status" value="1"/>
</dbReference>
<dbReference type="InterPro" id="IPR035919">
    <property type="entry name" value="EAL_sf"/>
</dbReference>
<gene>
    <name evidence="3" type="primary">LOC108865092</name>
</gene>
<evidence type="ECO:0000259" key="1">
    <source>
        <dbReference type="PROSITE" id="PS50883"/>
    </source>
</evidence>
<reference evidence="3" key="1">
    <citation type="submission" date="2025-08" db="UniProtKB">
        <authorList>
            <consortium name="RefSeq"/>
        </authorList>
    </citation>
    <scope>IDENTIFICATION</scope>
</reference>
<dbReference type="AlphaFoldDB" id="A0AAJ7PAW0"/>
<evidence type="ECO:0000313" key="3">
    <source>
        <dbReference type="RefSeq" id="XP_018497278.1"/>
    </source>
</evidence>
<feature type="domain" description="EAL" evidence="1">
    <location>
        <begin position="1"/>
        <end position="205"/>
    </location>
</feature>
<dbReference type="KEGG" id="goe:108865092"/>
<dbReference type="CDD" id="cd01948">
    <property type="entry name" value="EAL"/>
    <property type="match status" value="1"/>
</dbReference>
<dbReference type="PROSITE" id="PS50883">
    <property type="entry name" value="EAL"/>
    <property type="match status" value="1"/>
</dbReference>
<dbReference type="InterPro" id="IPR052155">
    <property type="entry name" value="Biofilm_reg_signaling"/>
</dbReference>
<sequence>MLVSAATLIPCAETSGLIECVDAWSLKEACRAAALWQNDLTVCVNISPSWLCHERLARLIEDVLTETSLPPSRLQIDFSEKTDFGPSESVYRELAKIRAMGVKIALDDFGSGYSSLERLSLYPVDKIKVARSFLLKLEADPRSRRILQHIVHLARSLNIICCAKGVETEHQMAFLASYGYEEVQGFLVGAPKSSEEGAITPYMDGH</sequence>
<dbReference type="SMART" id="SM00052">
    <property type="entry name" value="EAL"/>
    <property type="match status" value="1"/>
</dbReference>
<dbReference type="Pfam" id="PF00563">
    <property type="entry name" value="EAL"/>
    <property type="match status" value="1"/>
</dbReference>
<dbReference type="PANTHER" id="PTHR44757:SF2">
    <property type="entry name" value="BIOFILM ARCHITECTURE MAINTENANCE PROTEIN MBAA"/>
    <property type="match status" value="1"/>
</dbReference>
<accession>A0AAJ7PAW0</accession>
<evidence type="ECO:0000313" key="2">
    <source>
        <dbReference type="Proteomes" id="UP000694867"/>
    </source>
</evidence>
<dbReference type="PANTHER" id="PTHR44757">
    <property type="entry name" value="DIGUANYLATE CYCLASE DGCP"/>
    <property type="match status" value="1"/>
</dbReference>
<dbReference type="GeneID" id="108865092"/>
<proteinExistence type="predicted"/>
<dbReference type="InterPro" id="IPR001633">
    <property type="entry name" value="EAL_dom"/>
</dbReference>
<protein>
    <submittedName>
        <fullName evidence="3">Uncharacterized protein LOC108865092</fullName>
    </submittedName>
</protein>
<organism evidence="2 3">
    <name type="scientific">Galendromus occidentalis</name>
    <name type="common">western predatory mite</name>
    <dbReference type="NCBI Taxonomy" id="34638"/>
    <lineage>
        <taxon>Eukaryota</taxon>
        <taxon>Metazoa</taxon>
        <taxon>Ecdysozoa</taxon>
        <taxon>Arthropoda</taxon>
        <taxon>Chelicerata</taxon>
        <taxon>Arachnida</taxon>
        <taxon>Acari</taxon>
        <taxon>Parasitiformes</taxon>
        <taxon>Mesostigmata</taxon>
        <taxon>Gamasina</taxon>
        <taxon>Phytoseioidea</taxon>
        <taxon>Phytoseiidae</taxon>
        <taxon>Typhlodrominae</taxon>
        <taxon>Galendromus</taxon>
    </lineage>
</organism>
<dbReference type="SUPFAM" id="SSF141868">
    <property type="entry name" value="EAL domain-like"/>
    <property type="match status" value="1"/>
</dbReference>